<gene>
    <name evidence="1" type="ORF">XPG1_0889</name>
</gene>
<protein>
    <recommendedName>
        <fullName evidence="3">Excisionase</fullName>
    </recommendedName>
</protein>
<evidence type="ECO:0000313" key="2">
    <source>
        <dbReference type="Proteomes" id="UP000032735"/>
    </source>
</evidence>
<dbReference type="EMBL" id="FO704551">
    <property type="protein sequence ID" value="CDG20544.1"/>
    <property type="molecule type" value="Genomic_DNA"/>
</dbReference>
<organism evidence="1 2">
    <name type="scientific">Xenorhabdus poinarii G6</name>
    <dbReference type="NCBI Taxonomy" id="1354304"/>
    <lineage>
        <taxon>Bacteria</taxon>
        <taxon>Pseudomonadati</taxon>
        <taxon>Pseudomonadota</taxon>
        <taxon>Gammaproteobacteria</taxon>
        <taxon>Enterobacterales</taxon>
        <taxon>Morganellaceae</taxon>
        <taxon>Xenorhabdus</taxon>
    </lineage>
</organism>
<dbReference type="KEGG" id="xpo:XPG1_0889"/>
<keyword evidence="2" id="KW-1185">Reference proteome</keyword>
<name>A0A068R0G4_9GAMM</name>
<dbReference type="RefSeq" id="WP_071825319.1">
    <property type="nucleotide sequence ID" value="NZ_FO704551.1"/>
</dbReference>
<evidence type="ECO:0008006" key="3">
    <source>
        <dbReference type="Google" id="ProtNLM"/>
    </source>
</evidence>
<sequence length="70" mass="8064">MINLDCIPISAYCQYTGESVEAINKRLQRQFWIEGVHVLKVNGAKERWIDLVEVSKWARRNKMNLSSLGG</sequence>
<dbReference type="STRING" id="1354304.XPG1_0889"/>
<reference evidence="1 2" key="1">
    <citation type="submission" date="2013-07" db="EMBL/GenBank/DDBJ databases">
        <authorList>
            <person name="Genoscope - CEA"/>
        </authorList>
    </citation>
    <scope>NUCLEOTIDE SEQUENCE [LARGE SCALE GENOMIC DNA]</scope>
    <source>
        <strain evidence="1 2">G6</strain>
    </source>
</reference>
<dbReference type="Proteomes" id="UP000032735">
    <property type="component" value="Chromosome"/>
</dbReference>
<dbReference type="HOGENOM" id="CLU_2751426_0_0_6"/>
<accession>A0A068R0G4</accession>
<dbReference type="AlphaFoldDB" id="A0A068R0G4"/>
<evidence type="ECO:0000313" key="1">
    <source>
        <dbReference type="EMBL" id="CDG20544.1"/>
    </source>
</evidence>
<proteinExistence type="predicted"/>